<keyword evidence="1" id="KW-0285">Flavoprotein</keyword>
<name>A0A6J7SQI9_9ZZZZ</name>
<dbReference type="InterPro" id="IPR009075">
    <property type="entry name" value="AcylCo_DH/oxidase_C"/>
</dbReference>
<proteinExistence type="predicted"/>
<evidence type="ECO:0000256" key="2">
    <source>
        <dbReference type="ARBA" id="ARBA00023002"/>
    </source>
</evidence>
<evidence type="ECO:0000259" key="3">
    <source>
        <dbReference type="Pfam" id="PF00441"/>
    </source>
</evidence>
<feature type="domain" description="Acyl-CoA dehydrogenase/oxidase C-terminal" evidence="3">
    <location>
        <begin position="24"/>
        <end position="104"/>
    </location>
</feature>
<dbReference type="PANTHER" id="PTHR43292:SF4">
    <property type="entry name" value="ACYL-COA DEHYDROGENASE FADE34"/>
    <property type="match status" value="1"/>
</dbReference>
<evidence type="ECO:0000313" key="4">
    <source>
        <dbReference type="EMBL" id="CAB5043639.1"/>
    </source>
</evidence>
<dbReference type="AlphaFoldDB" id="A0A6J7SQI9"/>
<dbReference type="GO" id="GO:0005886">
    <property type="term" value="C:plasma membrane"/>
    <property type="evidence" value="ECO:0007669"/>
    <property type="project" value="TreeGrafter"/>
</dbReference>
<reference evidence="4" key="1">
    <citation type="submission" date="2020-05" db="EMBL/GenBank/DDBJ databases">
        <authorList>
            <person name="Chiriac C."/>
            <person name="Salcher M."/>
            <person name="Ghai R."/>
            <person name="Kavagutti S V."/>
        </authorList>
    </citation>
    <scope>NUCLEOTIDE SEQUENCE</scope>
</reference>
<dbReference type="EMBL" id="CAFBQH010000001">
    <property type="protein sequence ID" value="CAB5043639.1"/>
    <property type="molecule type" value="Genomic_DNA"/>
</dbReference>
<dbReference type="Gene3D" id="1.20.140.10">
    <property type="entry name" value="Butyryl-CoA Dehydrogenase, subunit A, domain 3"/>
    <property type="match status" value="1"/>
</dbReference>
<dbReference type="InterPro" id="IPR052161">
    <property type="entry name" value="Mycobact_Acyl-CoA_DH"/>
</dbReference>
<dbReference type="SUPFAM" id="SSF47203">
    <property type="entry name" value="Acyl-CoA dehydrogenase C-terminal domain-like"/>
    <property type="match status" value="1"/>
</dbReference>
<organism evidence="4">
    <name type="scientific">freshwater metagenome</name>
    <dbReference type="NCBI Taxonomy" id="449393"/>
    <lineage>
        <taxon>unclassified sequences</taxon>
        <taxon>metagenomes</taxon>
        <taxon>ecological metagenomes</taxon>
    </lineage>
</organism>
<dbReference type="PANTHER" id="PTHR43292">
    <property type="entry name" value="ACYL-COA DEHYDROGENASE"/>
    <property type="match status" value="1"/>
</dbReference>
<dbReference type="InterPro" id="IPR036250">
    <property type="entry name" value="AcylCo_DH-like_C"/>
</dbReference>
<accession>A0A6J7SQI9</accession>
<evidence type="ECO:0000256" key="1">
    <source>
        <dbReference type="ARBA" id="ARBA00022630"/>
    </source>
</evidence>
<sequence length="111" mass="11570">MSSLGKGRSLHPVQRQKLAALISQGTAYKAVAQTQGPVASTASSLMKLGITEMMFEMSMLRGDISGADAMLEGPDALGMMSAPGGRIAGGTSQVQRNIIGERLLGLPREPK</sequence>
<dbReference type="Pfam" id="PF00441">
    <property type="entry name" value="Acyl-CoA_dh_1"/>
    <property type="match status" value="1"/>
</dbReference>
<keyword evidence="2" id="KW-0560">Oxidoreductase</keyword>
<protein>
    <submittedName>
        <fullName evidence="4">Unannotated protein</fullName>
    </submittedName>
</protein>
<gene>
    <name evidence="4" type="ORF">UFOPK4293_00001</name>
</gene>
<dbReference type="GO" id="GO:0016627">
    <property type="term" value="F:oxidoreductase activity, acting on the CH-CH group of donors"/>
    <property type="evidence" value="ECO:0007669"/>
    <property type="project" value="InterPro"/>
</dbReference>